<comment type="caution">
    <text evidence="1">The sequence shown here is derived from an EMBL/GenBank/DDBJ whole genome shotgun (WGS) entry which is preliminary data.</text>
</comment>
<proteinExistence type="predicted"/>
<evidence type="ECO:0000313" key="1">
    <source>
        <dbReference type="EMBL" id="MCS5717702.1"/>
    </source>
</evidence>
<protein>
    <submittedName>
        <fullName evidence="1">Uncharacterized protein</fullName>
    </submittedName>
</protein>
<accession>A0ABT2GN94</accession>
<keyword evidence="2" id="KW-1185">Reference proteome</keyword>
<dbReference type="RefSeq" id="WP_259506166.1">
    <property type="nucleotide sequence ID" value="NZ_JANLCM010000001.1"/>
</dbReference>
<dbReference type="EMBL" id="JANLCM010000001">
    <property type="protein sequence ID" value="MCS5717702.1"/>
    <property type="molecule type" value="Genomic_DNA"/>
</dbReference>
<reference evidence="1" key="1">
    <citation type="submission" date="2022-08" db="EMBL/GenBank/DDBJ databases">
        <authorList>
            <person name="Deng Y."/>
            <person name="Han X.-F."/>
            <person name="Zhang Y.-Q."/>
        </authorList>
    </citation>
    <scope>NUCLEOTIDE SEQUENCE</scope>
    <source>
        <strain evidence="1">CPCC 205763</strain>
    </source>
</reference>
<name>A0ABT2GN94_9MICO</name>
<gene>
    <name evidence="1" type="ORF">N1027_06085</name>
</gene>
<evidence type="ECO:0000313" key="2">
    <source>
        <dbReference type="Proteomes" id="UP001165584"/>
    </source>
</evidence>
<dbReference type="Proteomes" id="UP001165584">
    <property type="component" value="Unassembled WGS sequence"/>
</dbReference>
<sequence length="90" mass="9715">MTDDDEVQARIAVLEALIALAPVLGEILHEADSVDSSEDFAVLIASRLGVNLSLARVVANSRLEALIAGFAIARNRAELEELSRTRQTRS</sequence>
<organism evidence="1 2">
    <name type="scientific">Herbiconiux aconitum</name>
    <dbReference type="NCBI Taxonomy" id="2970913"/>
    <lineage>
        <taxon>Bacteria</taxon>
        <taxon>Bacillati</taxon>
        <taxon>Actinomycetota</taxon>
        <taxon>Actinomycetes</taxon>
        <taxon>Micrococcales</taxon>
        <taxon>Microbacteriaceae</taxon>
        <taxon>Herbiconiux</taxon>
    </lineage>
</organism>